<accession>A0A4Y2L056</accession>
<protein>
    <submittedName>
        <fullName evidence="1">Uncharacterized protein</fullName>
    </submittedName>
</protein>
<evidence type="ECO:0000313" key="1">
    <source>
        <dbReference type="EMBL" id="GBN07965.1"/>
    </source>
</evidence>
<name>A0A4Y2L056_ARAVE</name>
<organism evidence="1 2">
    <name type="scientific">Araneus ventricosus</name>
    <name type="common">Orbweaver spider</name>
    <name type="synonym">Epeira ventricosa</name>
    <dbReference type="NCBI Taxonomy" id="182803"/>
    <lineage>
        <taxon>Eukaryota</taxon>
        <taxon>Metazoa</taxon>
        <taxon>Ecdysozoa</taxon>
        <taxon>Arthropoda</taxon>
        <taxon>Chelicerata</taxon>
        <taxon>Arachnida</taxon>
        <taxon>Araneae</taxon>
        <taxon>Araneomorphae</taxon>
        <taxon>Entelegynae</taxon>
        <taxon>Araneoidea</taxon>
        <taxon>Araneidae</taxon>
        <taxon>Araneus</taxon>
    </lineage>
</organism>
<dbReference type="Proteomes" id="UP000499080">
    <property type="component" value="Unassembled WGS sequence"/>
</dbReference>
<proteinExistence type="predicted"/>
<dbReference type="AlphaFoldDB" id="A0A4Y2L056"/>
<comment type="caution">
    <text evidence="1">The sequence shown here is derived from an EMBL/GenBank/DDBJ whole genome shotgun (WGS) entry which is preliminary data.</text>
</comment>
<sequence length="97" mass="11100">MAMSNFGEVFHKWNTLSSISFPEVKIAAHSAIRLSQGKIWGHADIVEPDSQVSRSNFNENRKCILDFIRYMGHFKLAELSSNAVMWKFRNEGVIQVV</sequence>
<evidence type="ECO:0000313" key="2">
    <source>
        <dbReference type="Proteomes" id="UP000499080"/>
    </source>
</evidence>
<keyword evidence="2" id="KW-1185">Reference proteome</keyword>
<dbReference type="EMBL" id="BGPR01005214">
    <property type="protein sequence ID" value="GBN07965.1"/>
    <property type="molecule type" value="Genomic_DNA"/>
</dbReference>
<gene>
    <name evidence="1" type="ORF">AVEN_186239_1</name>
</gene>
<reference evidence="1 2" key="1">
    <citation type="journal article" date="2019" name="Sci. Rep.">
        <title>Orb-weaving spider Araneus ventricosus genome elucidates the spidroin gene catalogue.</title>
        <authorList>
            <person name="Kono N."/>
            <person name="Nakamura H."/>
            <person name="Ohtoshi R."/>
            <person name="Moran D.A.P."/>
            <person name="Shinohara A."/>
            <person name="Yoshida Y."/>
            <person name="Fujiwara M."/>
            <person name="Mori M."/>
            <person name="Tomita M."/>
            <person name="Arakawa K."/>
        </authorList>
    </citation>
    <scope>NUCLEOTIDE SEQUENCE [LARGE SCALE GENOMIC DNA]</scope>
</reference>